<name>T0YJ39_9ZZZZ</name>
<dbReference type="AlphaFoldDB" id="T0YJ39"/>
<reference evidence="1" key="1">
    <citation type="submission" date="2013-08" db="EMBL/GenBank/DDBJ databases">
        <authorList>
            <person name="Mendez C."/>
            <person name="Richter M."/>
            <person name="Ferrer M."/>
            <person name="Sanchez J."/>
        </authorList>
    </citation>
    <scope>NUCLEOTIDE SEQUENCE</scope>
</reference>
<evidence type="ECO:0000313" key="1">
    <source>
        <dbReference type="EMBL" id="EQD33178.1"/>
    </source>
</evidence>
<gene>
    <name evidence="1" type="ORF">B1B_17576</name>
</gene>
<sequence length="111" mass="11982">MSLKDTLSAYWVRIQGELPPWLEDRMGGPPSGHHKQLASVPGMARIEALAPCWQGLPGRPPCERAALARAFVARAGFNFPTTSPLIETLSADKTLRRLCGWQRAGSNASGA</sequence>
<proteinExistence type="predicted"/>
<organism evidence="1">
    <name type="scientific">mine drainage metagenome</name>
    <dbReference type="NCBI Taxonomy" id="410659"/>
    <lineage>
        <taxon>unclassified sequences</taxon>
        <taxon>metagenomes</taxon>
        <taxon>ecological metagenomes</taxon>
    </lineage>
</organism>
<reference evidence="1" key="2">
    <citation type="journal article" date="2014" name="ISME J.">
        <title>Microbial stratification in low pH oxic and suboxic macroscopic growths along an acid mine drainage.</title>
        <authorList>
            <person name="Mendez-Garcia C."/>
            <person name="Mesa V."/>
            <person name="Sprenger R.R."/>
            <person name="Richter M."/>
            <person name="Diez M.S."/>
            <person name="Solano J."/>
            <person name="Bargiela R."/>
            <person name="Golyshina O.V."/>
            <person name="Manteca A."/>
            <person name="Ramos J.L."/>
            <person name="Gallego J.R."/>
            <person name="Llorente I."/>
            <person name="Martins Dos Santos V.A."/>
            <person name="Jensen O.N."/>
            <person name="Pelaez A.I."/>
            <person name="Sanchez J."/>
            <person name="Ferrer M."/>
        </authorList>
    </citation>
    <scope>NUCLEOTIDE SEQUENCE</scope>
</reference>
<comment type="caution">
    <text evidence="1">The sequence shown here is derived from an EMBL/GenBank/DDBJ whole genome shotgun (WGS) entry which is preliminary data.</text>
</comment>
<accession>T0YJ39</accession>
<dbReference type="EMBL" id="AUZY01011744">
    <property type="protein sequence ID" value="EQD33178.1"/>
    <property type="molecule type" value="Genomic_DNA"/>
</dbReference>
<protein>
    <submittedName>
        <fullName evidence="1">IS4 transposase</fullName>
    </submittedName>
</protein>